<sequence>MIDRKAFRSLSSGLYLITAKAGDTRCGCVVNTLVQVASEPATLSVSLNKENATTAAILESGRFAATVLAEDTPMELIGTFGFHTSADTDKFAACASAVDGAEVPYVTEHGLARFSVRVTETIDVGSHYLFVGVVEEAEVLAAGDPLTYAYYHAVKGGKTPPKAATYNNGDEAAVPGVTETAAGAPEVGKKIAWRCTICGYIEEGYPDGLPEGYMCPICGAPREMFERVEL</sequence>
<evidence type="ECO:0000313" key="5">
    <source>
        <dbReference type="Proteomes" id="UP000253805"/>
    </source>
</evidence>
<dbReference type="GO" id="GO:0010181">
    <property type="term" value="F:FMN binding"/>
    <property type="evidence" value="ECO:0007669"/>
    <property type="project" value="InterPro"/>
</dbReference>
<dbReference type="InterPro" id="IPR002563">
    <property type="entry name" value="Flavin_Rdtase-like_dom"/>
</dbReference>
<name>A0A369NYS0_9ACTN</name>
<dbReference type="InterPro" id="IPR050268">
    <property type="entry name" value="NADH-dep_flavin_reductase"/>
</dbReference>
<accession>A0A369NYS0</accession>
<dbReference type="RefSeq" id="WP_114548991.1">
    <property type="nucleotide sequence ID" value="NZ_PPUT01000013.1"/>
</dbReference>
<dbReference type="AlphaFoldDB" id="A0A369NYS0"/>
<dbReference type="GO" id="GO:0042602">
    <property type="term" value="F:riboflavin reductase (NADPH) activity"/>
    <property type="evidence" value="ECO:0007669"/>
    <property type="project" value="TreeGrafter"/>
</dbReference>
<feature type="domain" description="Rubredoxin-like" evidence="3">
    <location>
        <begin position="190"/>
        <end position="228"/>
    </location>
</feature>
<evidence type="ECO:0000256" key="1">
    <source>
        <dbReference type="ARBA" id="ARBA00001965"/>
    </source>
</evidence>
<gene>
    <name evidence="4" type="ORF">C1850_06075</name>
</gene>
<dbReference type="Proteomes" id="UP000253805">
    <property type="component" value="Unassembled WGS sequence"/>
</dbReference>
<keyword evidence="2" id="KW-0560">Oxidoreductase</keyword>
<dbReference type="PROSITE" id="PS50903">
    <property type="entry name" value="RUBREDOXIN_LIKE"/>
    <property type="match status" value="1"/>
</dbReference>
<dbReference type="SUPFAM" id="SSF57802">
    <property type="entry name" value="Rubredoxin-like"/>
    <property type="match status" value="1"/>
</dbReference>
<dbReference type="Gene3D" id="2.30.110.10">
    <property type="entry name" value="Electron Transport, Fmn-binding Protein, Chain A"/>
    <property type="match status" value="1"/>
</dbReference>
<dbReference type="GO" id="GO:0005506">
    <property type="term" value="F:iron ion binding"/>
    <property type="evidence" value="ECO:0007669"/>
    <property type="project" value="InterPro"/>
</dbReference>
<dbReference type="SUPFAM" id="SSF50475">
    <property type="entry name" value="FMN-binding split barrel"/>
    <property type="match status" value="1"/>
</dbReference>
<evidence type="ECO:0000256" key="2">
    <source>
        <dbReference type="ARBA" id="ARBA00023002"/>
    </source>
</evidence>
<dbReference type="InterPro" id="IPR012349">
    <property type="entry name" value="Split_barrel_FMN-bd"/>
</dbReference>
<organism evidence="4 5">
    <name type="scientific">Adlercreutzia equolifaciens subsp. celatus</name>
    <dbReference type="NCBI Taxonomy" id="394340"/>
    <lineage>
        <taxon>Bacteria</taxon>
        <taxon>Bacillati</taxon>
        <taxon>Actinomycetota</taxon>
        <taxon>Coriobacteriia</taxon>
        <taxon>Eggerthellales</taxon>
        <taxon>Eggerthellaceae</taxon>
        <taxon>Adlercreutzia</taxon>
    </lineage>
</organism>
<proteinExistence type="predicted"/>
<protein>
    <submittedName>
        <fullName evidence="4">Flavin reductase</fullName>
    </submittedName>
</protein>
<comment type="caution">
    <text evidence="4">The sequence shown here is derived from an EMBL/GenBank/DDBJ whole genome shotgun (WGS) entry which is preliminary data.</text>
</comment>
<evidence type="ECO:0000313" key="4">
    <source>
        <dbReference type="EMBL" id="RDC44646.1"/>
    </source>
</evidence>
<reference evidence="4 5" key="1">
    <citation type="journal article" date="2018" name="Elife">
        <title>Discovery and characterization of a prevalent human gut bacterial enzyme sufficient for the inactivation of a family of plant toxins.</title>
        <authorList>
            <person name="Koppel N."/>
            <person name="Bisanz J.E."/>
            <person name="Pandelia M.E."/>
            <person name="Turnbaugh P.J."/>
            <person name="Balskus E.P."/>
        </authorList>
    </citation>
    <scope>NUCLEOTIDE SEQUENCE [LARGE SCALE GENOMIC DNA]</scope>
    <source>
        <strain evidence="4 5">OB21 GAM 11</strain>
    </source>
</reference>
<dbReference type="InterPro" id="IPR048574">
    <property type="entry name" value="RUBY_RBDX"/>
</dbReference>
<dbReference type="Gene3D" id="2.20.28.10">
    <property type="match status" value="1"/>
</dbReference>
<dbReference type="Pfam" id="PF21349">
    <property type="entry name" value="RUBY_RBDX"/>
    <property type="match status" value="1"/>
</dbReference>
<evidence type="ECO:0000259" key="3">
    <source>
        <dbReference type="PROSITE" id="PS50903"/>
    </source>
</evidence>
<dbReference type="SMART" id="SM00903">
    <property type="entry name" value="Flavin_Reduct"/>
    <property type="match status" value="1"/>
</dbReference>
<dbReference type="EMBL" id="PPUT01000013">
    <property type="protein sequence ID" value="RDC44646.1"/>
    <property type="molecule type" value="Genomic_DNA"/>
</dbReference>
<dbReference type="Pfam" id="PF01613">
    <property type="entry name" value="Flavin_Reduct"/>
    <property type="match status" value="1"/>
</dbReference>
<dbReference type="PANTHER" id="PTHR30466">
    <property type="entry name" value="FLAVIN REDUCTASE"/>
    <property type="match status" value="1"/>
</dbReference>
<dbReference type="PANTHER" id="PTHR30466:SF1">
    <property type="entry name" value="FMN REDUCTASE (NADH) RUTF"/>
    <property type="match status" value="1"/>
</dbReference>
<dbReference type="InterPro" id="IPR024934">
    <property type="entry name" value="Rubredoxin-like_dom"/>
</dbReference>
<comment type="cofactor">
    <cofactor evidence="1">
        <name>Fe(3+)</name>
        <dbReference type="ChEBI" id="CHEBI:29034"/>
    </cofactor>
</comment>